<dbReference type="EMBL" id="MCFF01000118">
    <property type="protein sequence ID" value="ORY88929.1"/>
    <property type="molecule type" value="Genomic_DNA"/>
</dbReference>
<keyword evidence="1" id="KW-0862">Zinc</keyword>
<dbReference type="GO" id="GO:0008270">
    <property type="term" value="F:zinc ion binding"/>
    <property type="evidence" value="ECO:0007669"/>
    <property type="project" value="UniProtKB-KW"/>
</dbReference>
<dbReference type="RefSeq" id="XP_021875029.1">
    <property type="nucleotide sequence ID" value="XM_022029340.1"/>
</dbReference>
<feature type="domain" description="C2H2-type" evidence="2">
    <location>
        <begin position="7"/>
        <end position="35"/>
    </location>
</feature>
<dbReference type="OrthoDB" id="2421942at2759"/>
<comment type="caution">
    <text evidence="4">The sequence shown here is derived from an EMBL/GenBank/DDBJ whole genome shotgun (WGS) entry which is preliminary data.</text>
</comment>
<dbReference type="Proteomes" id="UP000193648">
    <property type="component" value="Unassembled WGS sequence"/>
</dbReference>
<dbReference type="SMART" id="SM00355">
    <property type="entry name" value="ZnF_C2H2"/>
    <property type="match status" value="3"/>
</dbReference>
<gene>
    <name evidence="4" type="ORF">BCR41DRAFT_402757</name>
    <name evidence="3" type="ORF">BCR41DRAFT_427122</name>
</gene>
<evidence type="ECO:0000313" key="5">
    <source>
        <dbReference type="Proteomes" id="UP000193648"/>
    </source>
</evidence>
<evidence type="ECO:0000313" key="3">
    <source>
        <dbReference type="EMBL" id="ORY88705.1"/>
    </source>
</evidence>
<dbReference type="PROSITE" id="PS50157">
    <property type="entry name" value="ZINC_FINGER_C2H2_2"/>
    <property type="match status" value="1"/>
</dbReference>
<dbReference type="GeneID" id="33571183"/>
<protein>
    <recommendedName>
        <fullName evidence="2">C2H2-type domain-containing protein</fullName>
    </recommendedName>
</protein>
<evidence type="ECO:0000256" key="1">
    <source>
        <dbReference type="PROSITE-ProRule" id="PRU00042"/>
    </source>
</evidence>
<evidence type="ECO:0000259" key="2">
    <source>
        <dbReference type="PROSITE" id="PS50157"/>
    </source>
</evidence>
<dbReference type="InterPro" id="IPR013087">
    <property type="entry name" value="Znf_C2H2_type"/>
</dbReference>
<accession>A0A1Y2FZE9</accession>
<sequence length="391" mass="43840">MSEPTNFECVSCGKVCDSQLRLRNHKRDRHPGKVLVSIVVGGETTRVILKSVDGCFTCPVCNETGIEGRKEILQHTNGHLITDVVKTDNPSNPCFICNMTFVTAQDLDKHYDDAHLESWEVLEGPAEDDEAGVESLRQGKLELDRCTKNTILSNFLLDMLEPFALKHEDGTKSMVLFTPISAKRTESSPIVEIERIKRPKVQAPTEFEDLEITLASNRHGKLIEMEDYRLLDLAFYLQNYSDCKSNIAQNLAGALIQAGSQVILILKAEVYGREPSGDPHRINLVKPTLDVKKVSIIHHDNANKLIIGTLHWNALITSSIELTSGAIHVGADNLTANIASQVIIFGRKDRELNPLIERQTRSKFHIKHKKRLSLLLIFRVVMSPNNDLQCH</sequence>
<evidence type="ECO:0000313" key="4">
    <source>
        <dbReference type="EMBL" id="ORY88929.1"/>
    </source>
</evidence>
<dbReference type="EMBL" id="MCFF01000122">
    <property type="protein sequence ID" value="ORY88705.1"/>
    <property type="molecule type" value="Genomic_DNA"/>
</dbReference>
<dbReference type="AlphaFoldDB" id="A0A1Y2FZE9"/>
<keyword evidence="5" id="KW-1185">Reference proteome</keyword>
<name>A0A1Y2FZE9_9FUNG</name>
<dbReference type="PROSITE" id="PS00028">
    <property type="entry name" value="ZINC_FINGER_C2H2_1"/>
    <property type="match status" value="2"/>
</dbReference>
<dbReference type="InParanoid" id="A0A1Y2FZE9"/>
<proteinExistence type="predicted"/>
<keyword evidence="1" id="KW-0863">Zinc-finger</keyword>
<keyword evidence="1" id="KW-0479">Metal-binding</keyword>
<reference evidence="4 5" key="1">
    <citation type="submission" date="2016-07" db="EMBL/GenBank/DDBJ databases">
        <title>Pervasive Adenine N6-methylation of Active Genes in Fungi.</title>
        <authorList>
            <consortium name="DOE Joint Genome Institute"/>
            <person name="Mondo S.J."/>
            <person name="Dannebaum R.O."/>
            <person name="Kuo R.C."/>
            <person name="Labutti K."/>
            <person name="Haridas S."/>
            <person name="Kuo A."/>
            <person name="Salamov A."/>
            <person name="Ahrendt S.R."/>
            <person name="Lipzen A."/>
            <person name="Sullivan W."/>
            <person name="Andreopoulos W.B."/>
            <person name="Clum A."/>
            <person name="Lindquist E."/>
            <person name="Daum C."/>
            <person name="Ramamoorthy G.K."/>
            <person name="Gryganskyi A."/>
            <person name="Culley D."/>
            <person name="Magnuson J.K."/>
            <person name="James T.Y."/>
            <person name="O'Malley M.A."/>
            <person name="Stajich J.E."/>
            <person name="Spatafora J.W."/>
            <person name="Visel A."/>
            <person name="Grigoriev I.V."/>
        </authorList>
    </citation>
    <scope>NUCLEOTIDE SEQUENCE [LARGE SCALE GENOMIC DNA]</scope>
    <source>
        <strain evidence="4 5">NRRL 3116</strain>
    </source>
</reference>
<organism evidence="4 5">
    <name type="scientific">Lobosporangium transversale</name>
    <dbReference type="NCBI Taxonomy" id="64571"/>
    <lineage>
        <taxon>Eukaryota</taxon>
        <taxon>Fungi</taxon>
        <taxon>Fungi incertae sedis</taxon>
        <taxon>Mucoromycota</taxon>
        <taxon>Mortierellomycotina</taxon>
        <taxon>Mortierellomycetes</taxon>
        <taxon>Mortierellales</taxon>
        <taxon>Mortierellaceae</taxon>
        <taxon>Lobosporangium</taxon>
    </lineage>
</organism>